<feature type="region of interest" description="Disordered" evidence="1">
    <location>
        <begin position="397"/>
        <end position="420"/>
    </location>
</feature>
<evidence type="ECO:0000313" key="5">
    <source>
        <dbReference type="Proteomes" id="UP000238348"/>
    </source>
</evidence>
<proteinExistence type="predicted"/>
<feature type="signal peptide" evidence="3">
    <location>
        <begin position="1"/>
        <end position="34"/>
    </location>
</feature>
<keyword evidence="3" id="KW-0732">Signal</keyword>
<evidence type="ECO:0000256" key="1">
    <source>
        <dbReference type="SAM" id="MobiDB-lite"/>
    </source>
</evidence>
<feature type="transmembrane region" description="Helical" evidence="2">
    <location>
        <begin position="432"/>
        <end position="452"/>
    </location>
</feature>
<name>A0A2L0F5Q7_SORCE</name>
<feature type="chain" id="PRO_5014681958" description="Sortilin N-terminal domain-containing protein" evidence="3">
    <location>
        <begin position="35"/>
        <end position="481"/>
    </location>
</feature>
<dbReference type="PANTHER" id="PTHR43739:SF5">
    <property type="entry name" value="EXO-ALPHA-SIALIDASE"/>
    <property type="match status" value="1"/>
</dbReference>
<dbReference type="Proteomes" id="UP000238348">
    <property type="component" value="Chromosome"/>
</dbReference>
<dbReference type="RefSeq" id="WP_104984951.1">
    <property type="nucleotide sequence ID" value="NZ_CP012673.1"/>
</dbReference>
<gene>
    <name evidence="4" type="ORF">SOCE26_083400</name>
</gene>
<dbReference type="PANTHER" id="PTHR43739">
    <property type="entry name" value="XYLOGLUCANASE (EUROFUNG)"/>
    <property type="match status" value="1"/>
</dbReference>
<dbReference type="OrthoDB" id="5497530at2"/>
<organism evidence="4 5">
    <name type="scientific">Sorangium cellulosum</name>
    <name type="common">Polyangium cellulosum</name>
    <dbReference type="NCBI Taxonomy" id="56"/>
    <lineage>
        <taxon>Bacteria</taxon>
        <taxon>Pseudomonadati</taxon>
        <taxon>Myxococcota</taxon>
        <taxon>Polyangia</taxon>
        <taxon>Polyangiales</taxon>
        <taxon>Polyangiaceae</taxon>
        <taxon>Sorangium</taxon>
    </lineage>
</organism>
<sequence>MTRLSVNRSRLSTAITIGSAAACVCLAASTSAYANGRYPSAGQLLVDPADPDHLVIRATYGVLTTSDGGERWSWICEAAIGYSGFEDPMMVLTGDGSVLAGLFDGLSATHDRGCQWEPGAGGIAERNIVDLSIDRAEPGSVILLGSSVLSGDEILSQVWESKDDGRTWAQAGADLPSTFLGVTLDSAPSDPRRLYVSGRWNGPSFQGILKRSLDRGRTWEDFDIPGSDDRNLPYIGAVDPGDPDVVYVRRDGDGADALLVSRDGGATWREVFQAVSLLGLALSPDGTKIAVGSDMDGLWIAPTATLEFTQVGSLGVRCLTWTPQGLFACADEPVDGFTAGISTDEGRTFSPLMTLDRLCGPPPACGSDSATGATCPALWPATASFLGGTGPCGDGASPNAATSAGGSETGGSGTGAGGTDAGGGCSWSASGAGHPGVLVSCMIAAGGAIFGARRRARSRRATGAPREATSGRRGPSRTKAV</sequence>
<keyword evidence="2" id="KW-0472">Membrane</keyword>
<evidence type="ECO:0008006" key="6">
    <source>
        <dbReference type="Google" id="ProtNLM"/>
    </source>
</evidence>
<keyword evidence="2" id="KW-0812">Transmembrane</keyword>
<protein>
    <recommendedName>
        <fullName evidence="6">Sortilin N-terminal domain-containing protein</fullName>
    </recommendedName>
</protein>
<feature type="region of interest" description="Disordered" evidence="1">
    <location>
        <begin position="453"/>
        <end position="481"/>
    </location>
</feature>
<evidence type="ECO:0000256" key="3">
    <source>
        <dbReference type="SAM" id="SignalP"/>
    </source>
</evidence>
<keyword evidence="2" id="KW-1133">Transmembrane helix</keyword>
<dbReference type="AlphaFoldDB" id="A0A2L0F5Q7"/>
<dbReference type="CDD" id="cd15482">
    <property type="entry name" value="Sialidase_non-viral"/>
    <property type="match status" value="1"/>
</dbReference>
<dbReference type="InterPro" id="IPR052025">
    <property type="entry name" value="Xyloglucanase_GH74"/>
</dbReference>
<evidence type="ECO:0000313" key="4">
    <source>
        <dbReference type="EMBL" id="AUX46831.1"/>
    </source>
</evidence>
<evidence type="ECO:0000256" key="2">
    <source>
        <dbReference type="SAM" id="Phobius"/>
    </source>
</evidence>
<feature type="compositionally biased region" description="Gly residues" evidence="1">
    <location>
        <begin position="407"/>
        <end position="420"/>
    </location>
</feature>
<dbReference type="GO" id="GO:0010411">
    <property type="term" value="P:xyloglucan metabolic process"/>
    <property type="evidence" value="ECO:0007669"/>
    <property type="project" value="TreeGrafter"/>
</dbReference>
<dbReference type="InterPro" id="IPR015943">
    <property type="entry name" value="WD40/YVTN_repeat-like_dom_sf"/>
</dbReference>
<dbReference type="Gene3D" id="2.130.10.10">
    <property type="entry name" value="YVTN repeat-like/Quinoprotein amine dehydrogenase"/>
    <property type="match status" value="2"/>
</dbReference>
<dbReference type="EMBL" id="CP012673">
    <property type="protein sequence ID" value="AUX46831.1"/>
    <property type="molecule type" value="Genomic_DNA"/>
</dbReference>
<reference evidence="4 5" key="1">
    <citation type="submission" date="2015-09" db="EMBL/GenBank/DDBJ databases">
        <title>Sorangium comparison.</title>
        <authorList>
            <person name="Zaburannyi N."/>
            <person name="Bunk B."/>
            <person name="Overmann J."/>
            <person name="Mueller R."/>
        </authorList>
    </citation>
    <scope>NUCLEOTIDE SEQUENCE [LARGE SCALE GENOMIC DNA]</scope>
    <source>
        <strain evidence="4 5">So ce26</strain>
    </source>
</reference>
<dbReference type="SUPFAM" id="SSF110296">
    <property type="entry name" value="Oligoxyloglucan reducing end-specific cellobiohydrolase"/>
    <property type="match status" value="1"/>
</dbReference>
<dbReference type="PROSITE" id="PS51257">
    <property type="entry name" value="PROKAR_LIPOPROTEIN"/>
    <property type="match status" value="1"/>
</dbReference>
<accession>A0A2L0F5Q7</accession>